<sequence>MVDLGWSGLAWRDGQELVSDAGQVRVLRVVEGGLSLVDRDISDTRWSLRWMLFHHARELLRAYSELRAEHRDWPKVYAPPFTYQLSEEPPAHLRQPLGPVVLTKKANRSKPVLGRDFSPFGELDREPVFRVMTCHQSLSADVEVWRDSRNKGRALFHQVVKCGDFWRCPVCSHRITMGRRAEITDIYNQVAGPGKGVGYLVTFTVPHSRLDRLDDLLRQMLYARDRLGESGWGKRLTREPGKTAKTQDRLGDLYIGRMRTLEITWSTANGWHPHLHEMWVFEREIPAARQGLFERLPEAWGDACEDWWLRRPGATGVDMRRIYSNAEYLAKFGGEGRRWGAEYELAAGHGKTKSVGPWTLLENSMYGDQVSRAAFLEYAFALKAVSPSSVHIGGRLAYAIRQLGLTASDDGDLADRLGSDAELLTTISPKEFKLIARQRAFDTFLRLVESAGSEAALQWLERLASQNQSDRLFA</sequence>
<dbReference type="Proteomes" id="UP000554837">
    <property type="component" value="Unassembled WGS sequence"/>
</dbReference>
<protein>
    <recommendedName>
        <fullName evidence="3">Replication protein</fullName>
    </recommendedName>
</protein>
<accession>A0A840RZ34</accession>
<evidence type="ECO:0008006" key="3">
    <source>
        <dbReference type="Google" id="ProtNLM"/>
    </source>
</evidence>
<dbReference type="RefSeq" id="WP_138858090.1">
    <property type="nucleotide sequence ID" value="NZ_CP040709.1"/>
</dbReference>
<keyword evidence="2" id="KW-1185">Reference proteome</keyword>
<dbReference type="EMBL" id="JACHHO010000001">
    <property type="protein sequence ID" value="MBB5202813.1"/>
    <property type="molecule type" value="Genomic_DNA"/>
</dbReference>
<dbReference type="AlphaFoldDB" id="A0A840RZ34"/>
<reference evidence="1 2" key="1">
    <citation type="submission" date="2020-08" db="EMBL/GenBank/DDBJ databases">
        <title>Genomic Encyclopedia of Type Strains, Phase IV (KMG-IV): sequencing the most valuable type-strain genomes for metagenomic binning, comparative biology and taxonomic classification.</title>
        <authorList>
            <person name="Goeker M."/>
        </authorList>
    </citation>
    <scope>NUCLEOTIDE SEQUENCE [LARGE SCALE GENOMIC DNA]</scope>
    <source>
        <strain evidence="1 2">DSM 23958</strain>
    </source>
</reference>
<organism evidence="1 2">
    <name type="scientific">Inhella inkyongensis</name>
    <dbReference type="NCBI Taxonomy" id="392593"/>
    <lineage>
        <taxon>Bacteria</taxon>
        <taxon>Pseudomonadati</taxon>
        <taxon>Pseudomonadota</taxon>
        <taxon>Betaproteobacteria</taxon>
        <taxon>Burkholderiales</taxon>
        <taxon>Sphaerotilaceae</taxon>
        <taxon>Inhella</taxon>
    </lineage>
</organism>
<dbReference type="OrthoDB" id="8566616at2"/>
<evidence type="ECO:0000313" key="2">
    <source>
        <dbReference type="Proteomes" id="UP000554837"/>
    </source>
</evidence>
<evidence type="ECO:0000313" key="1">
    <source>
        <dbReference type="EMBL" id="MBB5202813.1"/>
    </source>
</evidence>
<comment type="caution">
    <text evidence="1">The sequence shown here is derived from an EMBL/GenBank/DDBJ whole genome shotgun (WGS) entry which is preliminary data.</text>
</comment>
<name>A0A840RZ34_9BURK</name>
<gene>
    <name evidence="1" type="ORF">HNQ51_000106</name>
</gene>
<proteinExistence type="predicted"/>